<proteinExistence type="predicted"/>
<dbReference type="Proteomes" id="UP000824782">
    <property type="component" value="Unassembled WGS sequence"/>
</dbReference>
<keyword evidence="3" id="KW-1185">Reference proteome</keyword>
<sequence>MDTGCSPDYGSFYASIPPEELLRRLAFCAGLLPSPLFKMERLMPTNPAAQQQFLRKEEEEEPPRARAMDRTLLLRAAMIRELCADSDEEEERPCFIKLQVKKRKREEASEEEAEPPRRRRTMQHSTCRFPLSHQRRSWLKILLPGSHYFISAGRLL</sequence>
<evidence type="ECO:0000256" key="1">
    <source>
        <dbReference type="SAM" id="MobiDB-lite"/>
    </source>
</evidence>
<feature type="region of interest" description="Disordered" evidence="1">
    <location>
        <begin position="101"/>
        <end position="126"/>
    </location>
</feature>
<dbReference type="AlphaFoldDB" id="A0AAV7A718"/>
<comment type="caution">
    <text evidence="2">The sequence shown here is derived from an EMBL/GenBank/DDBJ whole genome shotgun (WGS) entry which is preliminary data.</text>
</comment>
<reference evidence="2" key="1">
    <citation type="thesis" date="2020" institute="ProQuest LLC" country="789 East Eisenhower Parkway, Ann Arbor, MI, USA">
        <title>Comparative Genomics and Chromosome Evolution.</title>
        <authorList>
            <person name="Mudd A.B."/>
        </authorList>
    </citation>
    <scope>NUCLEOTIDE SEQUENCE</scope>
    <source>
        <strain evidence="2">237g6f4</strain>
        <tissue evidence="2">Blood</tissue>
    </source>
</reference>
<evidence type="ECO:0000313" key="2">
    <source>
        <dbReference type="EMBL" id="KAG8555210.1"/>
    </source>
</evidence>
<organism evidence="2 3">
    <name type="scientific">Engystomops pustulosus</name>
    <name type="common">Tungara frog</name>
    <name type="synonym">Physalaemus pustulosus</name>
    <dbReference type="NCBI Taxonomy" id="76066"/>
    <lineage>
        <taxon>Eukaryota</taxon>
        <taxon>Metazoa</taxon>
        <taxon>Chordata</taxon>
        <taxon>Craniata</taxon>
        <taxon>Vertebrata</taxon>
        <taxon>Euteleostomi</taxon>
        <taxon>Amphibia</taxon>
        <taxon>Batrachia</taxon>
        <taxon>Anura</taxon>
        <taxon>Neobatrachia</taxon>
        <taxon>Hyloidea</taxon>
        <taxon>Leptodactylidae</taxon>
        <taxon>Leiuperinae</taxon>
        <taxon>Engystomops</taxon>
    </lineage>
</organism>
<gene>
    <name evidence="2" type="ORF">GDO81_017617</name>
</gene>
<accession>A0AAV7A718</accession>
<protein>
    <submittedName>
        <fullName evidence="2">Uncharacterized protein</fullName>
    </submittedName>
</protein>
<dbReference type="EMBL" id="WNYA01000009">
    <property type="protein sequence ID" value="KAG8555210.1"/>
    <property type="molecule type" value="Genomic_DNA"/>
</dbReference>
<name>A0AAV7A718_ENGPU</name>
<evidence type="ECO:0000313" key="3">
    <source>
        <dbReference type="Proteomes" id="UP000824782"/>
    </source>
</evidence>